<reference evidence="1" key="1">
    <citation type="submission" date="2021-04" db="EMBL/GenBank/DDBJ databases">
        <title>Genome based classification of Actinospica acidithermotolerans sp. nov., an actinobacterium isolated from an Indonesian hot spring.</title>
        <authorList>
            <person name="Kusuma A.B."/>
            <person name="Putra K.E."/>
            <person name="Nafisah S."/>
            <person name="Loh J."/>
            <person name="Nouioui I."/>
            <person name="Goodfellow M."/>
        </authorList>
    </citation>
    <scope>NUCLEOTIDE SEQUENCE</scope>
    <source>
        <strain evidence="1">CSCA 57</strain>
    </source>
</reference>
<dbReference type="Proteomes" id="UP000675781">
    <property type="component" value="Unassembled WGS sequence"/>
</dbReference>
<sequence>MSEEPNVVLRGGQLDGLRVTADTRKPITLTAGELLFVYRPLGEMDSEYPELAVYVYSHTEDR</sequence>
<evidence type="ECO:0000313" key="1">
    <source>
        <dbReference type="EMBL" id="MBR7832463.1"/>
    </source>
</evidence>
<dbReference type="EMBL" id="JAGSOG010000011">
    <property type="protein sequence ID" value="MBR7832463.1"/>
    <property type="molecule type" value="Genomic_DNA"/>
</dbReference>
<accession>A0A941EKC5</accession>
<keyword evidence="2" id="KW-1185">Reference proteome</keyword>
<proteinExistence type="predicted"/>
<protein>
    <submittedName>
        <fullName evidence="1">Uncharacterized protein</fullName>
    </submittedName>
</protein>
<dbReference type="RefSeq" id="WP_212526988.1">
    <property type="nucleotide sequence ID" value="NZ_JAGSOG010000011.1"/>
</dbReference>
<gene>
    <name evidence="1" type="ORF">KDL01_04295</name>
</gene>
<name>A0A941EKC5_9ACTN</name>
<dbReference type="AlphaFoldDB" id="A0A941EKC5"/>
<organism evidence="1 2">
    <name type="scientific">Actinospica durhamensis</name>
    <dbReference type="NCBI Taxonomy" id="1508375"/>
    <lineage>
        <taxon>Bacteria</taxon>
        <taxon>Bacillati</taxon>
        <taxon>Actinomycetota</taxon>
        <taxon>Actinomycetes</taxon>
        <taxon>Catenulisporales</taxon>
        <taxon>Actinospicaceae</taxon>
        <taxon>Actinospica</taxon>
    </lineage>
</organism>
<evidence type="ECO:0000313" key="2">
    <source>
        <dbReference type="Proteomes" id="UP000675781"/>
    </source>
</evidence>
<comment type="caution">
    <text evidence="1">The sequence shown here is derived from an EMBL/GenBank/DDBJ whole genome shotgun (WGS) entry which is preliminary data.</text>
</comment>